<name>A0A1N7F6Q8_9RHOB</name>
<dbReference type="GO" id="GO:0046872">
    <property type="term" value="F:metal ion binding"/>
    <property type="evidence" value="ECO:0007669"/>
    <property type="project" value="UniProtKB-KW"/>
</dbReference>
<comment type="similarity">
    <text evidence="1">Belongs to the inositol monophosphatase superfamily.</text>
</comment>
<reference evidence="5 6" key="1">
    <citation type="submission" date="2017-01" db="EMBL/GenBank/DDBJ databases">
        <authorList>
            <person name="Mah S.A."/>
            <person name="Swanson W.J."/>
            <person name="Moy G.W."/>
            <person name="Vacquier V.D."/>
        </authorList>
    </citation>
    <scope>NUCLEOTIDE SEQUENCE [LARGE SCALE GENOMIC DNA]</scope>
    <source>
        <strain evidence="5 6">DSM 29590</strain>
    </source>
</reference>
<dbReference type="PRINTS" id="PR00377">
    <property type="entry name" value="IMPHPHTASES"/>
</dbReference>
<keyword evidence="2 4" id="KW-0479">Metal-binding</keyword>
<dbReference type="GO" id="GO:0007165">
    <property type="term" value="P:signal transduction"/>
    <property type="evidence" value="ECO:0007669"/>
    <property type="project" value="TreeGrafter"/>
</dbReference>
<feature type="binding site" evidence="4">
    <location>
        <position position="206"/>
    </location>
    <ligand>
        <name>Mg(2+)</name>
        <dbReference type="ChEBI" id="CHEBI:18420"/>
        <label>1</label>
        <note>catalytic</note>
    </ligand>
</feature>
<dbReference type="GO" id="GO:0008934">
    <property type="term" value="F:inositol monophosphate 1-phosphatase activity"/>
    <property type="evidence" value="ECO:0007669"/>
    <property type="project" value="TreeGrafter"/>
</dbReference>
<gene>
    <name evidence="5" type="ORF">SAMN05421666_0797</name>
</gene>
<dbReference type="CDD" id="cd01638">
    <property type="entry name" value="CysQ"/>
    <property type="match status" value="1"/>
</dbReference>
<keyword evidence="6" id="KW-1185">Reference proteome</keyword>
<organism evidence="5 6">
    <name type="scientific">Roseovarius nanhaiticus</name>
    <dbReference type="NCBI Taxonomy" id="573024"/>
    <lineage>
        <taxon>Bacteria</taxon>
        <taxon>Pseudomonadati</taxon>
        <taxon>Pseudomonadota</taxon>
        <taxon>Alphaproteobacteria</taxon>
        <taxon>Rhodobacterales</taxon>
        <taxon>Roseobacteraceae</taxon>
        <taxon>Roseovarius</taxon>
    </lineage>
</organism>
<protein>
    <submittedName>
        <fullName evidence="5">Myo-inositol-1(Or 4)-monophosphatase</fullName>
    </submittedName>
</protein>
<dbReference type="Gene3D" id="3.40.190.80">
    <property type="match status" value="1"/>
</dbReference>
<evidence type="ECO:0000256" key="1">
    <source>
        <dbReference type="ARBA" id="ARBA00009759"/>
    </source>
</evidence>
<feature type="binding site" evidence="4">
    <location>
        <position position="88"/>
    </location>
    <ligand>
        <name>Mg(2+)</name>
        <dbReference type="ChEBI" id="CHEBI:18420"/>
        <label>1</label>
        <note>catalytic</note>
    </ligand>
</feature>
<feature type="binding site" evidence="4">
    <location>
        <position position="87"/>
    </location>
    <ligand>
        <name>Mg(2+)</name>
        <dbReference type="ChEBI" id="CHEBI:18420"/>
        <label>1</label>
        <note>catalytic</note>
    </ligand>
</feature>
<keyword evidence="3 4" id="KW-0460">Magnesium</keyword>
<accession>A0A1N7F6Q8</accession>
<feature type="binding site" evidence="4">
    <location>
        <position position="85"/>
    </location>
    <ligand>
        <name>Mg(2+)</name>
        <dbReference type="ChEBI" id="CHEBI:18420"/>
        <label>1</label>
        <note>catalytic</note>
    </ligand>
</feature>
<dbReference type="PANTHER" id="PTHR20854">
    <property type="entry name" value="INOSITOL MONOPHOSPHATASE"/>
    <property type="match status" value="1"/>
</dbReference>
<evidence type="ECO:0000256" key="4">
    <source>
        <dbReference type="PIRSR" id="PIRSR600760-2"/>
    </source>
</evidence>
<dbReference type="GO" id="GO:0006020">
    <property type="term" value="P:inositol metabolic process"/>
    <property type="evidence" value="ECO:0007669"/>
    <property type="project" value="TreeGrafter"/>
</dbReference>
<dbReference type="STRING" id="573024.SAMN05216208_1338"/>
<feature type="binding site" evidence="4">
    <location>
        <position position="67"/>
    </location>
    <ligand>
        <name>Mg(2+)</name>
        <dbReference type="ChEBI" id="CHEBI:18420"/>
        <label>1</label>
        <note>catalytic</note>
    </ligand>
</feature>
<dbReference type="GO" id="GO:0046854">
    <property type="term" value="P:phosphatidylinositol phosphate biosynthetic process"/>
    <property type="evidence" value="ECO:0007669"/>
    <property type="project" value="InterPro"/>
</dbReference>
<proteinExistence type="inferred from homology"/>
<dbReference type="Gene3D" id="3.30.540.10">
    <property type="entry name" value="Fructose-1,6-Bisphosphatase, subunit A, domain 1"/>
    <property type="match status" value="1"/>
</dbReference>
<evidence type="ECO:0000256" key="3">
    <source>
        <dbReference type="ARBA" id="ARBA00022842"/>
    </source>
</evidence>
<evidence type="ECO:0000313" key="6">
    <source>
        <dbReference type="Proteomes" id="UP000186019"/>
    </source>
</evidence>
<evidence type="ECO:0000313" key="5">
    <source>
        <dbReference type="EMBL" id="SIR95989.1"/>
    </source>
</evidence>
<dbReference type="PROSITE" id="PS00630">
    <property type="entry name" value="IMP_2"/>
    <property type="match status" value="1"/>
</dbReference>
<dbReference type="RefSeq" id="WP_076531134.1">
    <property type="nucleotide sequence ID" value="NZ_FOAC01000001.1"/>
</dbReference>
<dbReference type="Proteomes" id="UP000186019">
    <property type="component" value="Unassembled WGS sequence"/>
</dbReference>
<dbReference type="EMBL" id="FTNV01000001">
    <property type="protein sequence ID" value="SIR95989.1"/>
    <property type="molecule type" value="Genomic_DNA"/>
</dbReference>
<dbReference type="InterPro" id="IPR000760">
    <property type="entry name" value="Inositol_monophosphatase-like"/>
</dbReference>
<comment type="cofactor">
    <cofactor evidence="4">
        <name>Mg(2+)</name>
        <dbReference type="ChEBI" id="CHEBI:18420"/>
    </cofactor>
</comment>
<evidence type="ECO:0000256" key="2">
    <source>
        <dbReference type="ARBA" id="ARBA00022723"/>
    </source>
</evidence>
<dbReference type="AlphaFoldDB" id="A0A1N7F6Q8"/>
<dbReference type="PANTHER" id="PTHR20854:SF4">
    <property type="entry name" value="INOSITOL-1-MONOPHOSPHATASE-RELATED"/>
    <property type="match status" value="1"/>
</dbReference>
<dbReference type="SUPFAM" id="SSF56655">
    <property type="entry name" value="Carbohydrate phosphatase"/>
    <property type="match status" value="1"/>
</dbReference>
<dbReference type="InterPro" id="IPR020550">
    <property type="entry name" value="Inositol_monophosphatase_CS"/>
</dbReference>
<dbReference type="OrthoDB" id="9785695at2"/>
<sequence length="257" mass="27371">MPAHDLPLLIDAARAAGEVATGYVGGSVKRWDKPEDAGPVTEADLAVNDTLESKLRGARPAYGWLSEESAHDPLRAAAPRTFIIDPIDGTRSFIDGSRAWAHALAVVDEGQVTAAVVYLPMLDLMYAASLGGGATLNGAPIRASVKDRAAGATLLAARPMLEARHWRGDVPAFKREHRPSLAYRLSLVAEGRFDAMLTLRKTWEWDVAAGDLILREAGAISTDRRGKALRFNNPVPQVDGMVAAGPLLHGEIVGALA</sequence>
<dbReference type="Pfam" id="PF00459">
    <property type="entry name" value="Inositol_P"/>
    <property type="match status" value="1"/>
</dbReference>